<dbReference type="STRING" id="4097.A0A1S3X6T8"/>
<accession>A0A1S3X6T8</accession>
<proteinExistence type="inferred from homology"/>
<gene>
    <name evidence="4" type="primary">LOC107761808</name>
</gene>
<feature type="signal peptide" evidence="3">
    <location>
        <begin position="1"/>
        <end position="21"/>
    </location>
</feature>
<name>A0A1S3X6T8_TOBAC</name>
<dbReference type="KEGG" id="nta:107761808"/>
<reference evidence="4" key="1">
    <citation type="submission" date="2025-08" db="UniProtKB">
        <authorList>
            <consortium name="RefSeq"/>
        </authorList>
    </citation>
    <scope>IDENTIFICATION</scope>
</reference>
<comment type="similarity">
    <text evidence="1">Belongs to the STIG1 family.</text>
</comment>
<feature type="chain" id="PRO_5010182845" description="Stigma-specific STIG1-like protein 1" evidence="3">
    <location>
        <begin position="22"/>
        <end position="155"/>
    </location>
</feature>
<dbReference type="Pfam" id="PF04885">
    <property type="entry name" value="Stig1"/>
    <property type="match status" value="1"/>
</dbReference>
<dbReference type="OrthoDB" id="5421723at2759"/>
<evidence type="ECO:0000256" key="2">
    <source>
        <dbReference type="ARBA" id="ARBA00022729"/>
    </source>
</evidence>
<evidence type="ECO:0000313" key="4">
    <source>
        <dbReference type="RefSeq" id="XP_016435577.1"/>
    </source>
</evidence>
<evidence type="ECO:0000256" key="3">
    <source>
        <dbReference type="SAM" id="SignalP"/>
    </source>
</evidence>
<evidence type="ECO:0008006" key="5">
    <source>
        <dbReference type="Google" id="ProtNLM"/>
    </source>
</evidence>
<dbReference type="AlphaFoldDB" id="A0A1S3X6T8"/>
<dbReference type="RefSeq" id="XP_016435577.1">
    <property type="nucleotide sequence ID" value="XM_016580091.1"/>
</dbReference>
<dbReference type="PaxDb" id="4097-A0A1S3X6T8"/>
<dbReference type="PANTHER" id="PTHR33227:SF21">
    <property type="entry name" value="F12F1.21 PROTEIN"/>
    <property type="match status" value="1"/>
</dbReference>
<dbReference type="InterPro" id="IPR006969">
    <property type="entry name" value="Stig-like"/>
</dbReference>
<keyword evidence="2 3" id="KW-0732">Signal</keyword>
<organism evidence="4">
    <name type="scientific">Nicotiana tabacum</name>
    <name type="common">Common tobacco</name>
    <dbReference type="NCBI Taxonomy" id="4097"/>
    <lineage>
        <taxon>Eukaryota</taxon>
        <taxon>Viridiplantae</taxon>
        <taxon>Streptophyta</taxon>
        <taxon>Embryophyta</taxon>
        <taxon>Tracheophyta</taxon>
        <taxon>Spermatophyta</taxon>
        <taxon>Magnoliopsida</taxon>
        <taxon>eudicotyledons</taxon>
        <taxon>Gunneridae</taxon>
        <taxon>Pentapetalae</taxon>
        <taxon>asterids</taxon>
        <taxon>lamiids</taxon>
        <taxon>Solanales</taxon>
        <taxon>Solanaceae</taxon>
        <taxon>Nicotianoideae</taxon>
        <taxon>Nicotianeae</taxon>
        <taxon>Nicotiana</taxon>
    </lineage>
</organism>
<dbReference type="PANTHER" id="PTHR33227">
    <property type="entry name" value="STIGMA-SPECIFIC STIG1-LIKE PROTEIN 3"/>
    <property type="match status" value="1"/>
</dbReference>
<evidence type="ECO:0000256" key="1">
    <source>
        <dbReference type="ARBA" id="ARBA00006010"/>
    </source>
</evidence>
<sequence>MKNLAIFVFLAIFMAFAATLSASIQEQTMLMKEEADNNDMAEAVKADPISFGKKDTHKTTIRGTAGNSVAKENFHFWRIHERIFGSKFTCSKNPKICLAKGSPGPFCCKNKCMNFLMDKENCGFCGKKCNFNEICCRGFCVKTLFGKKYAGHCGI</sequence>
<protein>
    <recommendedName>
        <fullName evidence="5">Stigma-specific STIG1-like protein 1</fullName>
    </recommendedName>
</protein>